<reference evidence="2 3" key="1">
    <citation type="submission" date="2018-08" db="EMBL/GenBank/DDBJ databases">
        <title>Genomic Encyclopedia of Type Strains, Phase III (KMG-III): the genomes of soil and plant-associated and newly described type strains.</title>
        <authorList>
            <person name="Whitman W."/>
        </authorList>
    </citation>
    <scope>NUCLEOTIDE SEQUENCE [LARGE SCALE GENOMIC DNA]</scope>
    <source>
        <strain evidence="2 3">325-5</strain>
    </source>
</reference>
<dbReference type="OrthoDB" id="1201098at2"/>
<proteinExistence type="predicted"/>
<feature type="signal peptide" evidence="1">
    <location>
        <begin position="1"/>
        <end position="20"/>
    </location>
</feature>
<protein>
    <submittedName>
        <fullName evidence="2">Uncharacterized protein DUF4252</fullName>
    </submittedName>
</protein>
<comment type="caution">
    <text evidence="2">The sequence shown here is derived from an EMBL/GenBank/DDBJ whole genome shotgun (WGS) entry which is preliminary data.</text>
</comment>
<evidence type="ECO:0000256" key="1">
    <source>
        <dbReference type="SAM" id="SignalP"/>
    </source>
</evidence>
<evidence type="ECO:0000313" key="2">
    <source>
        <dbReference type="EMBL" id="REE83415.1"/>
    </source>
</evidence>
<feature type="chain" id="PRO_5017683551" evidence="1">
    <location>
        <begin position="21"/>
        <end position="157"/>
    </location>
</feature>
<gene>
    <name evidence="2" type="ORF">BX611_0706</name>
</gene>
<keyword evidence="1" id="KW-0732">Signal</keyword>
<dbReference type="Proteomes" id="UP000256429">
    <property type="component" value="Unassembled WGS sequence"/>
</dbReference>
<dbReference type="PROSITE" id="PS51257">
    <property type="entry name" value="PROKAR_LIPOPROTEIN"/>
    <property type="match status" value="1"/>
</dbReference>
<evidence type="ECO:0000313" key="3">
    <source>
        <dbReference type="Proteomes" id="UP000256429"/>
    </source>
</evidence>
<organism evidence="2 3">
    <name type="scientific">Lutibacter oceani</name>
    <dbReference type="NCBI Taxonomy" id="1853311"/>
    <lineage>
        <taxon>Bacteria</taxon>
        <taxon>Pseudomonadati</taxon>
        <taxon>Bacteroidota</taxon>
        <taxon>Flavobacteriia</taxon>
        <taxon>Flavobacteriales</taxon>
        <taxon>Flavobacteriaceae</taxon>
        <taxon>Lutibacter</taxon>
    </lineage>
</organism>
<dbReference type="Pfam" id="PF14060">
    <property type="entry name" value="DUF4252"/>
    <property type="match status" value="1"/>
</dbReference>
<dbReference type="InterPro" id="IPR025348">
    <property type="entry name" value="DUF4252"/>
</dbReference>
<name>A0A3D9S3J9_9FLAO</name>
<sequence length="157" mass="18198">MKKFSLILVVAFLSVSCATKSSFHSFYSENKKSSDFSISTPAFFANIFIPKDDIKEYEDLFKKVKHYKVMVFANETASLDKKFERFIKRKKYTSIFRVNDSGSTIQFFFLENNNTIKEMVLKIKSDDSYVLLGLKTNISNSDFETIIEKNNIKITSN</sequence>
<dbReference type="RefSeq" id="WP_115878087.1">
    <property type="nucleotide sequence ID" value="NZ_QTTQ01000009.1"/>
</dbReference>
<accession>A0A3D9S3J9</accession>
<dbReference type="EMBL" id="QTTQ01000009">
    <property type="protein sequence ID" value="REE83415.1"/>
    <property type="molecule type" value="Genomic_DNA"/>
</dbReference>
<keyword evidence="3" id="KW-1185">Reference proteome</keyword>
<dbReference type="AlphaFoldDB" id="A0A3D9S3J9"/>